<dbReference type="InterPro" id="IPR010569">
    <property type="entry name" value="Myotubularin-like_Pase_dom"/>
</dbReference>
<evidence type="ECO:0000313" key="4">
    <source>
        <dbReference type="Proteomes" id="UP000001593"/>
    </source>
</evidence>
<accession>A7T6Z7</accession>
<dbReference type="HOGENOM" id="CLU_192376_0_0_1"/>
<dbReference type="STRING" id="45351.A7T6Z7"/>
<evidence type="ECO:0000259" key="2">
    <source>
        <dbReference type="PROSITE" id="PS51339"/>
    </source>
</evidence>
<gene>
    <name evidence="3" type="ORF">NEMVEDRAFT_v1g148419</name>
</gene>
<name>A7T6Z7_NEMVE</name>
<proteinExistence type="inferred from homology"/>
<evidence type="ECO:0000313" key="3">
    <source>
        <dbReference type="EMBL" id="EDO28258.1"/>
    </source>
</evidence>
<comment type="similarity">
    <text evidence="1">Belongs to the protein-tyrosine phosphatase family. Non-receptor class myotubularin subfamily.</text>
</comment>
<dbReference type="AlphaFoldDB" id="A7T6Z7"/>
<dbReference type="PANTHER" id="PTHR10807:SF73">
    <property type="entry name" value="LD06050P"/>
    <property type="match status" value="1"/>
</dbReference>
<dbReference type="PANTHER" id="PTHR10807">
    <property type="entry name" value="MYOTUBULARIN-RELATED"/>
    <property type="match status" value="1"/>
</dbReference>
<protein>
    <recommendedName>
        <fullName evidence="2">Myotubularin phosphatase domain-containing protein</fullName>
    </recommendedName>
</protein>
<dbReference type="eggNOG" id="KOG1089">
    <property type="taxonomic scope" value="Eukaryota"/>
</dbReference>
<dbReference type="InParanoid" id="A7T6Z7"/>
<sequence length="86" mass="10094">QSLVDREWIRGGHPFSNRCTRVGFSSTKYKGQGPVFLLFLDCVWQIYQQFPCSFEFHDSFLICLFEHAYYSQFGKTRGFIPISGLR</sequence>
<dbReference type="KEGG" id="nve:5498673"/>
<dbReference type="Pfam" id="PF06602">
    <property type="entry name" value="Myotub-related"/>
    <property type="match status" value="1"/>
</dbReference>
<dbReference type="PROSITE" id="PS51339">
    <property type="entry name" value="PPASE_MYOTUBULARIN"/>
    <property type="match status" value="1"/>
</dbReference>
<evidence type="ECO:0000256" key="1">
    <source>
        <dbReference type="ARBA" id="ARBA00007471"/>
    </source>
</evidence>
<dbReference type="SUPFAM" id="SSF52799">
    <property type="entry name" value="(Phosphotyrosine protein) phosphatases II"/>
    <property type="match status" value="1"/>
</dbReference>
<dbReference type="PhylomeDB" id="A7T6Z7"/>
<keyword evidence="4" id="KW-1185">Reference proteome</keyword>
<organism evidence="3 4">
    <name type="scientific">Nematostella vectensis</name>
    <name type="common">Starlet sea anemone</name>
    <dbReference type="NCBI Taxonomy" id="45351"/>
    <lineage>
        <taxon>Eukaryota</taxon>
        <taxon>Metazoa</taxon>
        <taxon>Cnidaria</taxon>
        <taxon>Anthozoa</taxon>
        <taxon>Hexacorallia</taxon>
        <taxon>Actiniaria</taxon>
        <taxon>Edwardsiidae</taxon>
        <taxon>Nematostella</taxon>
    </lineage>
</organism>
<dbReference type="EMBL" id="DS471801">
    <property type="protein sequence ID" value="EDO28258.1"/>
    <property type="molecule type" value="Genomic_DNA"/>
</dbReference>
<dbReference type="Proteomes" id="UP000001593">
    <property type="component" value="Unassembled WGS sequence"/>
</dbReference>
<dbReference type="InterPro" id="IPR030564">
    <property type="entry name" value="Myotubularin"/>
</dbReference>
<feature type="domain" description="Myotubularin phosphatase" evidence="2">
    <location>
        <begin position="1"/>
        <end position="86"/>
    </location>
</feature>
<dbReference type="InterPro" id="IPR029021">
    <property type="entry name" value="Prot-tyrosine_phosphatase-like"/>
</dbReference>
<feature type="non-terminal residue" evidence="3">
    <location>
        <position position="1"/>
    </location>
</feature>
<dbReference type="OMA" id="CMHSAYA"/>
<reference evidence="3 4" key="1">
    <citation type="journal article" date="2007" name="Science">
        <title>Sea anemone genome reveals ancestral eumetazoan gene repertoire and genomic organization.</title>
        <authorList>
            <person name="Putnam N.H."/>
            <person name="Srivastava M."/>
            <person name="Hellsten U."/>
            <person name="Dirks B."/>
            <person name="Chapman J."/>
            <person name="Salamov A."/>
            <person name="Terry A."/>
            <person name="Shapiro H."/>
            <person name="Lindquist E."/>
            <person name="Kapitonov V.V."/>
            <person name="Jurka J."/>
            <person name="Genikhovich G."/>
            <person name="Grigoriev I.V."/>
            <person name="Lucas S.M."/>
            <person name="Steele R.E."/>
            <person name="Finnerty J.R."/>
            <person name="Technau U."/>
            <person name="Martindale M.Q."/>
            <person name="Rokhsar D.S."/>
        </authorList>
    </citation>
    <scope>NUCLEOTIDE SEQUENCE [LARGE SCALE GENOMIC DNA]</scope>
    <source>
        <strain evidence="4">CH2 X CH6</strain>
    </source>
</reference>